<sequence>MAPTPSDCNSAPSPLNDSGPTTSHANPFWHDFDEIVRATWYNGIPFVSESVHERVIAHFSSYPLELIDPKRAGTALYRDWFIATYETLLESSYHATGYSYAPVFRPVIEEHILFYINHLFPYFLTIDWPYKSPGRTTRDPRYAYWLLIDNLGNHNDDGAEIAVPQRYKARLMRNEQVKLLEAVMRSLHKQLRFILEVKTDNEELRITELGRACLRADNSVEKFLGSANLRSERLEVLLVRYLEQEDVNWEVVRRLDQAQRKKEEENEEWRERLDCSHFFDPNHHWSDYDSEDD</sequence>
<proteinExistence type="predicted"/>
<dbReference type="EMBL" id="ML119924">
    <property type="protein sequence ID" value="RPA71492.1"/>
    <property type="molecule type" value="Genomic_DNA"/>
</dbReference>
<name>A0A3N4HAB2_ASCIM</name>
<keyword evidence="3" id="KW-1185">Reference proteome</keyword>
<accession>A0A3N4HAB2</accession>
<dbReference type="Proteomes" id="UP000275078">
    <property type="component" value="Unassembled WGS sequence"/>
</dbReference>
<reference evidence="2 3" key="1">
    <citation type="journal article" date="2018" name="Nat. Ecol. Evol.">
        <title>Pezizomycetes genomes reveal the molecular basis of ectomycorrhizal truffle lifestyle.</title>
        <authorList>
            <person name="Murat C."/>
            <person name="Payen T."/>
            <person name="Noel B."/>
            <person name="Kuo A."/>
            <person name="Morin E."/>
            <person name="Chen J."/>
            <person name="Kohler A."/>
            <person name="Krizsan K."/>
            <person name="Balestrini R."/>
            <person name="Da Silva C."/>
            <person name="Montanini B."/>
            <person name="Hainaut M."/>
            <person name="Levati E."/>
            <person name="Barry K.W."/>
            <person name="Belfiori B."/>
            <person name="Cichocki N."/>
            <person name="Clum A."/>
            <person name="Dockter R.B."/>
            <person name="Fauchery L."/>
            <person name="Guy J."/>
            <person name="Iotti M."/>
            <person name="Le Tacon F."/>
            <person name="Lindquist E.A."/>
            <person name="Lipzen A."/>
            <person name="Malagnac F."/>
            <person name="Mello A."/>
            <person name="Molinier V."/>
            <person name="Miyauchi S."/>
            <person name="Poulain J."/>
            <person name="Riccioni C."/>
            <person name="Rubini A."/>
            <person name="Sitrit Y."/>
            <person name="Splivallo R."/>
            <person name="Traeger S."/>
            <person name="Wang M."/>
            <person name="Zifcakova L."/>
            <person name="Wipf D."/>
            <person name="Zambonelli A."/>
            <person name="Paolocci F."/>
            <person name="Nowrousian M."/>
            <person name="Ottonello S."/>
            <person name="Baldrian P."/>
            <person name="Spatafora J.W."/>
            <person name="Henrissat B."/>
            <person name="Nagy L.G."/>
            <person name="Aury J.M."/>
            <person name="Wincker P."/>
            <person name="Grigoriev I.V."/>
            <person name="Bonfante P."/>
            <person name="Martin F.M."/>
        </authorList>
    </citation>
    <scope>NUCLEOTIDE SEQUENCE [LARGE SCALE GENOMIC DNA]</scope>
    <source>
        <strain evidence="2 3">RN42</strain>
    </source>
</reference>
<evidence type="ECO:0000313" key="3">
    <source>
        <dbReference type="Proteomes" id="UP000275078"/>
    </source>
</evidence>
<evidence type="ECO:0000313" key="2">
    <source>
        <dbReference type="EMBL" id="RPA71492.1"/>
    </source>
</evidence>
<dbReference type="AlphaFoldDB" id="A0A3N4HAB2"/>
<feature type="region of interest" description="Disordered" evidence="1">
    <location>
        <begin position="1"/>
        <end position="21"/>
    </location>
</feature>
<gene>
    <name evidence="2" type="ORF">BJ508DRAFT_367735</name>
</gene>
<protein>
    <submittedName>
        <fullName evidence="2">Uncharacterized protein</fullName>
    </submittedName>
</protein>
<organism evidence="2 3">
    <name type="scientific">Ascobolus immersus RN42</name>
    <dbReference type="NCBI Taxonomy" id="1160509"/>
    <lineage>
        <taxon>Eukaryota</taxon>
        <taxon>Fungi</taxon>
        <taxon>Dikarya</taxon>
        <taxon>Ascomycota</taxon>
        <taxon>Pezizomycotina</taxon>
        <taxon>Pezizomycetes</taxon>
        <taxon>Pezizales</taxon>
        <taxon>Ascobolaceae</taxon>
        <taxon>Ascobolus</taxon>
    </lineage>
</organism>
<evidence type="ECO:0000256" key="1">
    <source>
        <dbReference type="SAM" id="MobiDB-lite"/>
    </source>
</evidence>